<proteinExistence type="predicted"/>
<reference evidence="2" key="1">
    <citation type="journal article" date="2014" name="Proc. Natl. Acad. Sci. U.S.A.">
        <title>Extensive sampling of basidiomycete genomes demonstrates inadequacy of the white-rot/brown-rot paradigm for wood decay fungi.</title>
        <authorList>
            <person name="Riley R."/>
            <person name="Salamov A.A."/>
            <person name="Brown D.W."/>
            <person name="Nagy L.G."/>
            <person name="Floudas D."/>
            <person name="Held B.W."/>
            <person name="Levasseur A."/>
            <person name="Lombard V."/>
            <person name="Morin E."/>
            <person name="Otillar R."/>
            <person name="Lindquist E.A."/>
            <person name="Sun H."/>
            <person name="LaButti K.M."/>
            <person name="Schmutz J."/>
            <person name="Jabbour D."/>
            <person name="Luo H."/>
            <person name="Baker S.E."/>
            <person name="Pisabarro A.G."/>
            <person name="Walton J.D."/>
            <person name="Blanchette R.A."/>
            <person name="Henrissat B."/>
            <person name="Martin F."/>
            <person name="Cullen D."/>
            <person name="Hibbett D.S."/>
            <person name="Grigoriev I.V."/>
        </authorList>
    </citation>
    <scope>NUCLEOTIDE SEQUENCE [LARGE SCALE GENOMIC DNA]</scope>
    <source>
        <strain evidence="2">CBS 339.88</strain>
    </source>
</reference>
<name>A0A067T592_GALM3</name>
<evidence type="ECO:0000313" key="1">
    <source>
        <dbReference type="EMBL" id="KDR74193.1"/>
    </source>
</evidence>
<feature type="non-terminal residue" evidence="1">
    <location>
        <position position="1"/>
    </location>
</feature>
<dbReference type="OrthoDB" id="2142724at2759"/>
<evidence type="ECO:0008006" key="3">
    <source>
        <dbReference type="Google" id="ProtNLM"/>
    </source>
</evidence>
<dbReference type="Proteomes" id="UP000027222">
    <property type="component" value="Unassembled WGS sequence"/>
</dbReference>
<keyword evidence="2" id="KW-1185">Reference proteome</keyword>
<dbReference type="EMBL" id="KL142384">
    <property type="protein sequence ID" value="KDR74193.1"/>
    <property type="molecule type" value="Genomic_DNA"/>
</dbReference>
<feature type="non-terminal residue" evidence="1">
    <location>
        <position position="127"/>
    </location>
</feature>
<dbReference type="STRING" id="685588.A0A067T592"/>
<accession>A0A067T592</accession>
<dbReference type="HOGENOM" id="CLU_056788_11_3_1"/>
<organism evidence="1 2">
    <name type="scientific">Galerina marginata (strain CBS 339.88)</name>
    <dbReference type="NCBI Taxonomy" id="685588"/>
    <lineage>
        <taxon>Eukaryota</taxon>
        <taxon>Fungi</taxon>
        <taxon>Dikarya</taxon>
        <taxon>Basidiomycota</taxon>
        <taxon>Agaricomycotina</taxon>
        <taxon>Agaricomycetes</taxon>
        <taxon>Agaricomycetidae</taxon>
        <taxon>Agaricales</taxon>
        <taxon>Agaricineae</taxon>
        <taxon>Strophariaceae</taxon>
        <taxon>Galerina</taxon>
    </lineage>
</organism>
<protein>
    <recommendedName>
        <fullName evidence="3">Tc1-like transposase DDE domain-containing protein</fullName>
    </recommendedName>
</protein>
<sequence>LERAGLNVKHVQKLAAERDPVLRADFVRRIGQYPANYLISIDEVSKDDRTYTRLWGRAPIGRRVEQHDPFVRRCRYSMIAALALDEGIIASRVLEGSFRHDTFLEHLRDDVLPCTTPFPGPRSVLLL</sequence>
<gene>
    <name evidence="1" type="ORF">GALMADRAFT_15316</name>
</gene>
<dbReference type="AlphaFoldDB" id="A0A067T592"/>
<evidence type="ECO:0000313" key="2">
    <source>
        <dbReference type="Proteomes" id="UP000027222"/>
    </source>
</evidence>